<dbReference type="SUPFAM" id="SSF52540">
    <property type="entry name" value="P-loop containing nucleoside triphosphate hydrolases"/>
    <property type="match status" value="1"/>
</dbReference>
<dbReference type="EMBL" id="JARXHW010000006">
    <property type="protein sequence ID" value="MDQ8206678.1"/>
    <property type="molecule type" value="Genomic_DNA"/>
</dbReference>
<dbReference type="Gene3D" id="3.40.50.300">
    <property type="entry name" value="P-loop containing nucleotide triphosphate hydrolases"/>
    <property type="match status" value="1"/>
</dbReference>
<dbReference type="InterPro" id="IPR027417">
    <property type="entry name" value="P-loop_NTPase"/>
</dbReference>
<organism evidence="2 3">
    <name type="scientific">Thalassobacterium maritimum</name>
    <dbReference type="NCBI Taxonomy" id="3041265"/>
    <lineage>
        <taxon>Bacteria</taxon>
        <taxon>Pseudomonadati</taxon>
        <taxon>Verrucomicrobiota</taxon>
        <taxon>Opitutia</taxon>
        <taxon>Puniceicoccales</taxon>
        <taxon>Coraliomargaritaceae</taxon>
        <taxon>Thalassobacterium</taxon>
    </lineage>
</organism>
<dbReference type="RefSeq" id="WP_308948787.1">
    <property type="nucleotide sequence ID" value="NZ_JARXHW010000006.1"/>
</dbReference>
<comment type="caution">
    <text evidence="2">The sequence shown here is derived from an EMBL/GenBank/DDBJ whole genome shotgun (WGS) entry which is preliminary data.</text>
</comment>
<gene>
    <name evidence="2" type="ORF">QEH52_04100</name>
</gene>
<dbReference type="Proteomes" id="UP001225316">
    <property type="component" value="Unassembled WGS sequence"/>
</dbReference>
<sequence>MVTNNLIDTLYFDEEITSPSTILWSKVAVIREASIIDHGGEVTSKVEVEKNDGSMSKGILRGELSKGDPIIVLPNGSAILGTEFSWIALRDAFEIACPIEEELGFYDTSGTPPSPKAYETLMELADTLHTRIEHHTPHPAGAYLHGASFGGKTTAKWHFILRWTTNYVSIELLNKRPIDKAVVIWVEADEFAEKAKNKAKFGQSMDWLNELSEVPILAIDDLDKLQISESVEVAFFGLIKRRIERRKFTIISSNMEAARFVNRFSIDRRQPILNRLHKFYKPIKFTRQTKQAEPQLSTGKPPPAPL</sequence>
<protein>
    <submittedName>
        <fullName evidence="2">DnaA/Hda family protein</fullName>
    </submittedName>
</protein>
<dbReference type="Pfam" id="PF00308">
    <property type="entry name" value="Bac_DnaA"/>
    <property type="match status" value="1"/>
</dbReference>
<name>A0ABU1AR88_9BACT</name>
<reference evidence="2 3" key="1">
    <citation type="submission" date="2023-04" db="EMBL/GenBank/DDBJ databases">
        <title>A novel bacteria isolated from coastal sediment.</title>
        <authorList>
            <person name="Liu X.-J."/>
            <person name="Du Z.-J."/>
        </authorList>
    </citation>
    <scope>NUCLEOTIDE SEQUENCE [LARGE SCALE GENOMIC DNA]</scope>
    <source>
        <strain evidence="2 3">SDUM461003</strain>
    </source>
</reference>
<evidence type="ECO:0000313" key="2">
    <source>
        <dbReference type="EMBL" id="MDQ8206678.1"/>
    </source>
</evidence>
<keyword evidence="3" id="KW-1185">Reference proteome</keyword>
<feature type="domain" description="Chromosomal replication initiator protein DnaA ATPAse" evidence="1">
    <location>
        <begin position="178"/>
        <end position="256"/>
    </location>
</feature>
<accession>A0ABU1AR88</accession>
<evidence type="ECO:0000259" key="1">
    <source>
        <dbReference type="Pfam" id="PF00308"/>
    </source>
</evidence>
<evidence type="ECO:0000313" key="3">
    <source>
        <dbReference type="Proteomes" id="UP001225316"/>
    </source>
</evidence>
<dbReference type="InterPro" id="IPR013317">
    <property type="entry name" value="DnaA_dom"/>
</dbReference>
<proteinExistence type="predicted"/>